<evidence type="ECO:0000256" key="1">
    <source>
        <dbReference type="SAM" id="MobiDB-lite"/>
    </source>
</evidence>
<gene>
    <name evidence="2" type="ORF">VZT92_019079</name>
</gene>
<protein>
    <submittedName>
        <fullName evidence="2">Uncharacterized protein</fullName>
    </submittedName>
</protein>
<dbReference type="PANTHER" id="PTHR34438:SF1">
    <property type="entry name" value="CHROMOSOME 2 OPEN READING FRAME 81"/>
    <property type="match status" value="1"/>
</dbReference>
<dbReference type="Proteomes" id="UP001488805">
    <property type="component" value="Unassembled WGS sequence"/>
</dbReference>
<dbReference type="InterPro" id="IPR028042">
    <property type="entry name" value="DUF4639"/>
</dbReference>
<accession>A0AAW1EIZ8</accession>
<dbReference type="AlphaFoldDB" id="A0AAW1EIZ8"/>
<feature type="compositionally biased region" description="Polar residues" evidence="1">
    <location>
        <begin position="155"/>
        <end position="165"/>
    </location>
</feature>
<evidence type="ECO:0000313" key="2">
    <source>
        <dbReference type="EMBL" id="KAK9522629.1"/>
    </source>
</evidence>
<dbReference type="PANTHER" id="PTHR34438">
    <property type="entry name" value="SI:DKEY-97L20.6"/>
    <property type="match status" value="1"/>
</dbReference>
<proteinExistence type="predicted"/>
<keyword evidence="3" id="KW-1185">Reference proteome</keyword>
<evidence type="ECO:0000313" key="3">
    <source>
        <dbReference type="Proteomes" id="UP001488805"/>
    </source>
</evidence>
<feature type="region of interest" description="Disordered" evidence="1">
    <location>
        <begin position="134"/>
        <end position="165"/>
    </location>
</feature>
<dbReference type="EMBL" id="JBCEZU010000221">
    <property type="protein sequence ID" value="KAK9522629.1"/>
    <property type="molecule type" value="Genomic_DNA"/>
</dbReference>
<name>A0AAW1EIZ8_ZOAVI</name>
<organism evidence="2 3">
    <name type="scientific">Zoarces viviparus</name>
    <name type="common">Viviparous eelpout</name>
    <name type="synonym">Blennius viviparus</name>
    <dbReference type="NCBI Taxonomy" id="48416"/>
    <lineage>
        <taxon>Eukaryota</taxon>
        <taxon>Metazoa</taxon>
        <taxon>Chordata</taxon>
        <taxon>Craniata</taxon>
        <taxon>Vertebrata</taxon>
        <taxon>Euteleostomi</taxon>
        <taxon>Actinopterygii</taxon>
        <taxon>Neopterygii</taxon>
        <taxon>Teleostei</taxon>
        <taxon>Neoteleostei</taxon>
        <taxon>Acanthomorphata</taxon>
        <taxon>Eupercaria</taxon>
        <taxon>Perciformes</taxon>
        <taxon>Cottioidei</taxon>
        <taxon>Zoarcales</taxon>
        <taxon>Zoarcidae</taxon>
        <taxon>Zoarcinae</taxon>
        <taxon>Zoarces</taxon>
    </lineage>
</organism>
<comment type="caution">
    <text evidence="2">The sequence shown here is derived from an EMBL/GenBank/DDBJ whole genome shotgun (WGS) entry which is preliminary data.</text>
</comment>
<dbReference type="Pfam" id="PF15479">
    <property type="entry name" value="DUF4639"/>
    <property type="match status" value="1"/>
</dbReference>
<sequence>MPRSPVKIQAVNQSPRSAQVDTPPIQVLEVKDIIPGCLTQAQWTDMLIQEDADEAVGEIMEDLMSKLMEGCLKVYIERQIVPFSASWAKSYITQILERQILCLDKGEGPEEASKTEDSEPTPISDAWVQGCVPVVNATPRPHPASQQDDDIGQVPVQTAKSQPSM</sequence>
<reference evidence="2 3" key="1">
    <citation type="journal article" date="2024" name="Genome Biol. Evol.">
        <title>Chromosome-level genome assembly of the viviparous eelpout Zoarces viviparus.</title>
        <authorList>
            <person name="Fuhrmann N."/>
            <person name="Brasseur M.V."/>
            <person name="Bakowski C.E."/>
            <person name="Podsiadlowski L."/>
            <person name="Prost S."/>
            <person name="Krehenwinkel H."/>
            <person name="Mayer C."/>
        </authorList>
    </citation>
    <scope>NUCLEOTIDE SEQUENCE [LARGE SCALE GENOMIC DNA]</scope>
    <source>
        <strain evidence="2">NO-MEL_2022_Ind0_liver</strain>
    </source>
</reference>